<evidence type="ECO:0000256" key="5">
    <source>
        <dbReference type="ARBA" id="ARBA00022705"/>
    </source>
</evidence>
<dbReference type="PRINTS" id="PR00869">
    <property type="entry name" value="DNAPOLX"/>
</dbReference>
<organism evidence="11">
    <name type="scientific">viral metagenome</name>
    <dbReference type="NCBI Taxonomy" id="1070528"/>
    <lineage>
        <taxon>unclassified sequences</taxon>
        <taxon>metagenomes</taxon>
        <taxon>organismal metagenomes</taxon>
    </lineage>
</organism>
<keyword evidence="8" id="KW-0234">DNA repair</keyword>
<comment type="catalytic activity">
    <reaction evidence="9">
        <text>DNA(n) + a 2'-deoxyribonucleoside 5'-triphosphate = DNA(n+1) + diphosphate</text>
        <dbReference type="Rhea" id="RHEA:22508"/>
        <dbReference type="Rhea" id="RHEA-COMP:17339"/>
        <dbReference type="Rhea" id="RHEA-COMP:17340"/>
        <dbReference type="ChEBI" id="CHEBI:33019"/>
        <dbReference type="ChEBI" id="CHEBI:61560"/>
        <dbReference type="ChEBI" id="CHEBI:173112"/>
        <dbReference type="EC" id="2.7.7.7"/>
    </reaction>
</comment>
<evidence type="ECO:0000256" key="9">
    <source>
        <dbReference type="ARBA" id="ARBA00049244"/>
    </source>
</evidence>
<evidence type="ECO:0000256" key="2">
    <source>
        <dbReference type="ARBA" id="ARBA00022634"/>
    </source>
</evidence>
<dbReference type="EC" id="2.7.7.7" evidence="1"/>
<keyword evidence="5" id="KW-0235">DNA replication</keyword>
<protein>
    <recommendedName>
        <fullName evidence="1">DNA-directed DNA polymerase</fullName>
        <ecNumber evidence="1">2.7.7.7</ecNumber>
    </recommendedName>
</protein>
<dbReference type="Pfam" id="PF14791">
    <property type="entry name" value="DNA_pol_B_thumb"/>
    <property type="match status" value="1"/>
</dbReference>
<dbReference type="SUPFAM" id="SSF47802">
    <property type="entry name" value="DNA polymerase beta, N-terminal domain-like"/>
    <property type="match status" value="1"/>
</dbReference>
<dbReference type="GO" id="GO:0003677">
    <property type="term" value="F:DNA binding"/>
    <property type="evidence" value="ECO:0007669"/>
    <property type="project" value="InterPro"/>
</dbReference>
<dbReference type="Gene3D" id="1.10.150.110">
    <property type="entry name" value="DNA polymerase beta, N-terminal domain-like"/>
    <property type="match status" value="1"/>
</dbReference>
<keyword evidence="3" id="KW-0808">Transferase</keyword>
<dbReference type="PANTHER" id="PTHR11276:SF28">
    <property type="entry name" value="DNA POLYMERASE LAMBDA"/>
    <property type="match status" value="1"/>
</dbReference>
<dbReference type="InterPro" id="IPR043519">
    <property type="entry name" value="NT_sf"/>
</dbReference>
<dbReference type="Gene3D" id="1.10.150.20">
    <property type="entry name" value="5' to 3' exonuclease, C-terminal subdomain"/>
    <property type="match status" value="1"/>
</dbReference>
<dbReference type="SUPFAM" id="SSF81585">
    <property type="entry name" value="PsbU/PolX domain-like"/>
    <property type="match status" value="1"/>
</dbReference>
<evidence type="ECO:0000256" key="8">
    <source>
        <dbReference type="ARBA" id="ARBA00023204"/>
    </source>
</evidence>
<keyword evidence="6" id="KW-0227">DNA damage</keyword>
<evidence type="ECO:0000256" key="1">
    <source>
        <dbReference type="ARBA" id="ARBA00012417"/>
    </source>
</evidence>
<evidence type="ECO:0000313" key="11">
    <source>
        <dbReference type="EMBL" id="QHT13366.1"/>
    </source>
</evidence>
<dbReference type="InterPro" id="IPR029398">
    <property type="entry name" value="PolB_thumb"/>
</dbReference>
<evidence type="ECO:0000259" key="10">
    <source>
        <dbReference type="SMART" id="SM00483"/>
    </source>
</evidence>
<dbReference type="EMBL" id="MN739566">
    <property type="protein sequence ID" value="QHT13366.1"/>
    <property type="molecule type" value="Genomic_DNA"/>
</dbReference>
<keyword evidence="7" id="KW-0239">DNA-directed DNA polymerase</keyword>
<dbReference type="Gene3D" id="3.30.460.10">
    <property type="entry name" value="Beta Polymerase, domain 2"/>
    <property type="match status" value="1"/>
</dbReference>
<dbReference type="GO" id="GO:0006303">
    <property type="term" value="P:double-strand break repair via nonhomologous end joining"/>
    <property type="evidence" value="ECO:0007669"/>
    <property type="project" value="TreeGrafter"/>
</dbReference>
<dbReference type="PANTHER" id="PTHR11276">
    <property type="entry name" value="DNA POLYMERASE TYPE-X FAMILY MEMBER"/>
    <property type="match status" value="1"/>
</dbReference>
<dbReference type="InterPro" id="IPR002054">
    <property type="entry name" value="DNA-dir_DNA_pol_X"/>
</dbReference>
<dbReference type="InterPro" id="IPR010996">
    <property type="entry name" value="HHH_MUS81"/>
</dbReference>
<keyword evidence="2" id="KW-0237">DNA synthesis</keyword>
<dbReference type="InterPro" id="IPR002008">
    <property type="entry name" value="DNA_pol_X_beta-like"/>
</dbReference>
<evidence type="ECO:0000256" key="3">
    <source>
        <dbReference type="ARBA" id="ARBA00022679"/>
    </source>
</evidence>
<dbReference type="SUPFAM" id="SSF81301">
    <property type="entry name" value="Nucleotidyltransferase"/>
    <property type="match status" value="1"/>
</dbReference>
<reference evidence="11" key="1">
    <citation type="journal article" date="2020" name="Nature">
        <title>Giant virus diversity and host interactions through global metagenomics.</title>
        <authorList>
            <person name="Schulz F."/>
            <person name="Roux S."/>
            <person name="Paez-Espino D."/>
            <person name="Jungbluth S."/>
            <person name="Walsh D.A."/>
            <person name="Denef V.J."/>
            <person name="McMahon K.D."/>
            <person name="Konstantinidis K.T."/>
            <person name="Eloe-Fadrosh E.A."/>
            <person name="Kyrpides N.C."/>
            <person name="Woyke T."/>
        </authorList>
    </citation>
    <scope>NUCLEOTIDE SEQUENCE</scope>
    <source>
        <strain evidence="11">GVMAG-M-3300023174-131</strain>
    </source>
</reference>
<evidence type="ECO:0000256" key="4">
    <source>
        <dbReference type="ARBA" id="ARBA00022695"/>
    </source>
</evidence>
<feature type="domain" description="DNA-directed DNA polymerase X" evidence="10">
    <location>
        <begin position="1"/>
        <end position="342"/>
    </location>
</feature>
<dbReference type="InterPro" id="IPR027421">
    <property type="entry name" value="DNA_pol_lamdba_lyase_dom_sf"/>
</dbReference>
<keyword evidence="4" id="KW-0548">Nucleotidyltransferase</keyword>
<dbReference type="InterPro" id="IPR022312">
    <property type="entry name" value="DNA_pol_X"/>
</dbReference>
<dbReference type="GO" id="GO:0003887">
    <property type="term" value="F:DNA-directed DNA polymerase activity"/>
    <property type="evidence" value="ECO:0007669"/>
    <property type="project" value="UniProtKB-KW"/>
</dbReference>
<dbReference type="InterPro" id="IPR037160">
    <property type="entry name" value="DNA_Pol_thumb_sf"/>
</dbReference>
<dbReference type="CDD" id="cd00141">
    <property type="entry name" value="NT_POLXc"/>
    <property type="match status" value="1"/>
</dbReference>
<dbReference type="GO" id="GO:0005634">
    <property type="term" value="C:nucleus"/>
    <property type="evidence" value="ECO:0007669"/>
    <property type="project" value="TreeGrafter"/>
</dbReference>
<name>A0A6C0D8I6_9ZZZZ</name>
<evidence type="ECO:0000256" key="7">
    <source>
        <dbReference type="ARBA" id="ARBA00022932"/>
    </source>
</evidence>
<dbReference type="SMART" id="SM00483">
    <property type="entry name" value="POLXc"/>
    <property type="match status" value="1"/>
</dbReference>
<proteinExistence type="predicted"/>
<dbReference type="Pfam" id="PF14716">
    <property type="entry name" value="HHH_8"/>
    <property type="match status" value="1"/>
</dbReference>
<dbReference type="Gene3D" id="3.30.210.10">
    <property type="entry name" value="DNA polymerase, thumb domain"/>
    <property type="match status" value="1"/>
</dbReference>
<evidence type="ECO:0000256" key="6">
    <source>
        <dbReference type="ARBA" id="ARBA00022763"/>
    </source>
</evidence>
<dbReference type="Pfam" id="PF14792">
    <property type="entry name" value="DNA_pol_B_palm"/>
    <property type="match status" value="1"/>
</dbReference>
<dbReference type="AlphaFoldDB" id="A0A6C0D8I6"/>
<dbReference type="InterPro" id="IPR028207">
    <property type="entry name" value="DNA_pol_B_palm_palm"/>
</dbReference>
<accession>A0A6C0D8I6</accession>
<dbReference type="PRINTS" id="PR00870">
    <property type="entry name" value="DNAPOLXBETA"/>
</dbReference>
<sequence length="342" mass="39777">MNSQIINEFERLITFINEDNDKETDKKNKTANQFRLRQLKNVLSILKKYPIKITIDNYSSLKEVNGIGKGSIDRVREILETGKLSELGNFVDTTKEKKESLEDLESVVGIGHIHALELYNLGIKSVKDLIKKVNKKEIEVNEKILLGLKYYGKFEGNIPRKEIDKVYKIFTDIFKNINKKLNDNEKYLFEFCGSYRREKDTSGDIDILISKNGKLNSKQNYLSDIIKLLKEPIKKNNNKPLLIDDLTDKNIHTKYMGFTKYKENPPRRIDIRFVPNESWFSALVYFTGSADLNKKMRSIAKTKKLKLSEYGLTKEDGTMLSIKSERDIFDILGIEYLIPRLR</sequence>